<feature type="signal peptide" evidence="1">
    <location>
        <begin position="1"/>
        <end position="25"/>
    </location>
</feature>
<dbReference type="RefSeq" id="WP_208290168.1">
    <property type="nucleotide sequence ID" value="NZ_CP074404.1"/>
</dbReference>
<accession>A0ABS3SLW0</accession>
<evidence type="ECO:0000313" key="3">
    <source>
        <dbReference type="Proteomes" id="UP000678317"/>
    </source>
</evidence>
<dbReference type="EMBL" id="JAGFBM010000009">
    <property type="protein sequence ID" value="MBO3085985.1"/>
    <property type="molecule type" value="Genomic_DNA"/>
</dbReference>
<proteinExistence type="predicted"/>
<dbReference type="CDD" id="cd13585">
    <property type="entry name" value="PBP2_TMBP_like"/>
    <property type="match status" value="1"/>
</dbReference>
<keyword evidence="1" id="KW-0732">Signal</keyword>
<dbReference type="PANTHER" id="PTHR43649">
    <property type="entry name" value="ARABINOSE-BINDING PROTEIN-RELATED"/>
    <property type="match status" value="1"/>
</dbReference>
<gene>
    <name evidence="2" type="ORF">J4035_15185</name>
</gene>
<name>A0ABS3SLW0_9CELL</name>
<dbReference type="Gene3D" id="3.40.190.10">
    <property type="entry name" value="Periplasmic binding protein-like II"/>
    <property type="match status" value="1"/>
</dbReference>
<evidence type="ECO:0000313" key="2">
    <source>
        <dbReference type="EMBL" id="MBO3085985.1"/>
    </source>
</evidence>
<dbReference type="Proteomes" id="UP000678317">
    <property type="component" value="Unassembled WGS sequence"/>
</dbReference>
<dbReference type="InterPro" id="IPR006059">
    <property type="entry name" value="SBP"/>
</dbReference>
<comment type="caution">
    <text evidence="2">The sequence shown here is derived from an EMBL/GenBank/DDBJ whole genome shotgun (WGS) entry which is preliminary data.</text>
</comment>
<feature type="chain" id="PRO_5047329646" evidence="1">
    <location>
        <begin position="26"/>
        <end position="431"/>
    </location>
</feature>
<dbReference type="PROSITE" id="PS51257">
    <property type="entry name" value="PROKAR_LIPOPROTEIN"/>
    <property type="match status" value="1"/>
</dbReference>
<dbReference type="SUPFAM" id="SSF53850">
    <property type="entry name" value="Periplasmic binding protein-like II"/>
    <property type="match status" value="1"/>
</dbReference>
<dbReference type="PANTHER" id="PTHR43649:SF12">
    <property type="entry name" value="DIACETYLCHITOBIOSE BINDING PROTEIN DASA"/>
    <property type="match status" value="1"/>
</dbReference>
<dbReference type="Pfam" id="PF01547">
    <property type="entry name" value="SBP_bac_1"/>
    <property type="match status" value="1"/>
</dbReference>
<reference evidence="2 3" key="1">
    <citation type="submission" date="2021-03" db="EMBL/GenBank/DDBJ databases">
        <title>novel species in genus Cellulomonas.</title>
        <authorList>
            <person name="Zhang G."/>
        </authorList>
    </citation>
    <scope>NUCLEOTIDE SEQUENCE [LARGE SCALE GENOMIC DNA]</scope>
    <source>
        <strain evidence="3">zg-ZUI188</strain>
    </source>
</reference>
<sequence length="431" mass="46759">MSTKRSIGFRAGTAVITALSIAALAACSSGGGDDAAEGGATTLKMTVWGGDVDKKSYQERVDLFEASQEDIKIELQLIPGDQYEQKVQTMIAGGDGPDIMQVAEGVNVYSSKNQIIPLDELAADAGLDLEERFGPVGTLYSYDDSIYAIPDRSGAMIVYYNKDMFDAAGVEYPNADWTWQDAQAAMEKLTIPGQQWGYAGAGWWAQWWSFAYQNGGQIIDESGQPHANSPEVVEALQWGNDLVHKHHVVPTAAEYADMGPDMGGDPAFAAQKVAMNTTGFWAINSLLEADFNWDIAPMWQGDEQAVSAFGSGLAISRDSKKAEQAFEAIDFLTDAEAQAVIIKNAQDVPANLEAQNSEAFLKPEWATREVNMAAFGESSSFVFRSPLLPEWNEMQAAFDDNLGTFWNEGGDAKAQLDIVQKKLESVIKPAS</sequence>
<protein>
    <submittedName>
        <fullName evidence="2">Sugar ABC transporter substrate-binding protein</fullName>
    </submittedName>
</protein>
<evidence type="ECO:0000256" key="1">
    <source>
        <dbReference type="SAM" id="SignalP"/>
    </source>
</evidence>
<organism evidence="2 3">
    <name type="scientific">Cellulomonas fengjieae</name>
    <dbReference type="NCBI Taxonomy" id="2819978"/>
    <lineage>
        <taxon>Bacteria</taxon>
        <taxon>Bacillati</taxon>
        <taxon>Actinomycetota</taxon>
        <taxon>Actinomycetes</taxon>
        <taxon>Micrococcales</taxon>
        <taxon>Cellulomonadaceae</taxon>
        <taxon>Cellulomonas</taxon>
    </lineage>
</organism>
<dbReference type="InterPro" id="IPR050490">
    <property type="entry name" value="Bact_solute-bd_prot1"/>
</dbReference>
<keyword evidence="3" id="KW-1185">Reference proteome</keyword>